<feature type="transmembrane region" description="Helical" evidence="5">
    <location>
        <begin position="48"/>
        <end position="71"/>
    </location>
</feature>
<feature type="transmembrane region" description="Helical" evidence="5">
    <location>
        <begin position="92"/>
        <end position="115"/>
    </location>
</feature>
<dbReference type="Proteomes" id="UP000677611">
    <property type="component" value="Unassembled WGS sequence"/>
</dbReference>
<dbReference type="Pfam" id="PF12698">
    <property type="entry name" value="ABC2_membrane_3"/>
    <property type="match status" value="1"/>
</dbReference>
<evidence type="ECO:0000256" key="3">
    <source>
        <dbReference type="ARBA" id="ARBA00022989"/>
    </source>
</evidence>
<feature type="domain" description="ABC-2 type transporter transmembrane" evidence="6">
    <location>
        <begin position="49"/>
        <end position="224"/>
    </location>
</feature>
<dbReference type="RefSeq" id="WP_208016602.1">
    <property type="nucleotide sequence ID" value="NZ_JAGDQJ010000004.1"/>
</dbReference>
<keyword evidence="4 5" id="KW-0472">Membrane</keyword>
<evidence type="ECO:0000256" key="2">
    <source>
        <dbReference type="ARBA" id="ARBA00022692"/>
    </source>
</evidence>
<feature type="transmembrane region" description="Helical" evidence="5">
    <location>
        <begin position="211"/>
        <end position="229"/>
    </location>
</feature>
<name>A0ABS3NSV4_9BACI</name>
<evidence type="ECO:0000259" key="6">
    <source>
        <dbReference type="Pfam" id="PF12698"/>
    </source>
</evidence>
<dbReference type="EMBL" id="JAGDQJ010000004">
    <property type="protein sequence ID" value="MBO1624008.1"/>
    <property type="molecule type" value="Genomic_DNA"/>
</dbReference>
<sequence length="235" mass="25673">MTFSMRRVSAIFRKEVQDFKANSQVLLMAAMPIIFAFIFSRFGNASGAGLGTITLMTFLFVAGFAQSMVIAEEKEKHTLRVLMLSPASSTEVLIGKSILTACITIVICIANLFILDQLDGNLPLLGLLFLCGTMLFIIIGTMIGLLASSVPQTSLIGMPILMTLYLAVQFEPLVENKAIKTVIGYFPTFHIDKAIKSVVKGNGFSSISGDLLNVLVWFVISLLACFIVYKKKQLD</sequence>
<dbReference type="PANTHER" id="PTHR43471">
    <property type="entry name" value="ABC TRANSPORTER PERMEASE"/>
    <property type="match status" value="1"/>
</dbReference>
<protein>
    <submittedName>
        <fullName evidence="7">ABC transporter permease</fullName>
    </submittedName>
</protein>
<comment type="subcellular location">
    <subcellularLocation>
        <location evidence="1">Membrane</location>
        <topology evidence="1">Multi-pass membrane protein</topology>
    </subcellularLocation>
</comment>
<dbReference type="PANTHER" id="PTHR43471:SF1">
    <property type="entry name" value="ABC TRANSPORTER PERMEASE PROTEIN NOSY-RELATED"/>
    <property type="match status" value="1"/>
</dbReference>
<reference evidence="7 8" key="1">
    <citation type="submission" date="2021-03" db="EMBL/GenBank/DDBJ databases">
        <title>Identification of novel Bacillus strains.</title>
        <authorList>
            <person name="Xiao Z."/>
            <person name="Li Y."/>
            <person name="Shen J."/>
        </authorList>
    </citation>
    <scope>NUCLEOTIDE SEQUENCE [LARGE SCALE GENOMIC DNA]</scope>
    <source>
        <strain evidence="7 8">SY8</strain>
    </source>
</reference>
<keyword evidence="2 5" id="KW-0812">Transmembrane</keyword>
<evidence type="ECO:0000256" key="4">
    <source>
        <dbReference type="ARBA" id="ARBA00023136"/>
    </source>
</evidence>
<proteinExistence type="predicted"/>
<feature type="transmembrane region" description="Helical" evidence="5">
    <location>
        <begin position="127"/>
        <end position="147"/>
    </location>
</feature>
<feature type="transmembrane region" description="Helical" evidence="5">
    <location>
        <begin position="154"/>
        <end position="170"/>
    </location>
</feature>
<evidence type="ECO:0000256" key="1">
    <source>
        <dbReference type="ARBA" id="ARBA00004141"/>
    </source>
</evidence>
<accession>A0ABS3NSV4</accession>
<comment type="caution">
    <text evidence="7">The sequence shown here is derived from an EMBL/GenBank/DDBJ whole genome shotgun (WGS) entry which is preliminary data.</text>
</comment>
<evidence type="ECO:0000256" key="5">
    <source>
        <dbReference type="SAM" id="Phobius"/>
    </source>
</evidence>
<keyword evidence="3 5" id="KW-1133">Transmembrane helix</keyword>
<feature type="transmembrane region" description="Helical" evidence="5">
    <location>
        <begin position="21"/>
        <end position="42"/>
    </location>
</feature>
<evidence type="ECO:0000313" key="8">
    <source>
        <dbReference type="Proteomes" id="UP000677611"/>
    </source>
</evidence>
<keyword evidence="8" id="KW-1185">Reference proteome</keyword>
<dbReference type="InterPro" id="IPR013525">
    <property type="entry name" value="ABC2_TM"/>
</dbReference>
<evidence type="ECO:0000313" key="7">
    <source>
        <dbReference type="EMBL" id="MBO1624008.1"/>
    </source>
</evidence>
<gene>
    <name evidence="7" type="ORF">J4P90_01885</name>
</gene>
<organism evidence="7 8">
    <name type="scientific">Bacillus arachidis</name>
    <dbReference type="NCBI Taxonomy" id="2819290"/>
    <lineage>
        <taxon>Bacteria</taxon>
        <taxon>Bacillati</taxon>
        <taxon>Bacillota</taxon>
        <taxon>Bacilli</taxon>
        <taxon>Bacillales</taxon>
        <taxon>Bacillaceae</taxon>
        <taxon>Bacillus</taxon>
    </lineage>
</organism>